<keyword evidence="1" id="KW-0175">Coiled coil</keyword>
<evidence type="ECO:0000313" key="5">
    <source>
        <dbReference type="Proteomes" id="UP000652691"/>
    </source>
</evidence>
<comment type="caution">
    <text evidence="4">The sequence shown here is derived from an EMBL/GenBank/DDBJ whole genome shotgun (WGS) entry which is preliminary data.</text>
</comment>
<feature type="coiled-coil region" evidence="1">
    <location>
        <begin position="483"/>
        <end position="517"/>
    </location>
</feature>
<evidence type="ECO:0000259" key="3">
    <source>
        <dbReference type="Pfam" id="PF25800"/>
    </source>
</evidence>
<gene>
    <name evidence="4" type="ORF">GCM10007354_31230</name>
</gene>
<name>A0ABD0AB26_9GAMM</name>
<dbReference type="Proteomes" id="UP000652691">
    <property type="component" value="Unassembled WGS sequence"/>
</dbReference>
<evidence type="ECO:0000256" key="1">
    <source>
        <dbReference type="SAM" id="Coils"/>
    </source>
</evidence>
<dbReference type="CDD" id="cd00118">
    <property type="entry name" value="LysM"/>
    <property type="match status" value="1"/>
</dbReference>
<dbReference type="AlphaFoldDB" id="A0ABD0AB26"/>
<sequence length="522" mass="57492">MLMKNEEFTIHLHHGNVYFFSDHHITFSWIEMTVYNKLKIAILTIISSQHLYAITLDPLQIQSAPGELLYAEMSFHQADLNSKFDVSLATPEDLLMIGAAHQPPSNLNFFTRRNNQGEGVIVITSSRPMTDAELNIIIKIQEGGASHLKHIRQSMRQAVKAPPLSAKSNNEKSLTPKFIVSEKDIALNLPESTRFNVADSTAQPGAKQETLLNAPFALPPALKKQSSSELDNAAVISVATPVNADPSVAAPLQQTASNIEPKAEKLEKAAEVTALKQDNVQTAQSSPVATSTIQPENEFKNTALKSVEDAEKTKAHYQAKEGSTPVKQKAPVQNTPMPSTETAQQHVVQRNESLWSIAQRIAGQTQQPVAQVMHQIKAQNEHAFIGGNANRLRQGSHLNFNVSATATQQPKNINQIAAQTQRPAAAKAKYRLQQAEMSLVAESHQDSSTGSAKKDTLQQKTSADLSLKVMTAREKTVTLQRNVTQLELALHQKEQRIQLLNARLAELQDQLKAQQETKKPTR</sequence>
<dbReference type="EMBL" id="BMDA01000005">
    <property type="protein sequence ID" value="GGH43045.1"/>
    <property type="molecule type" value="Genomic_DNA"/>
</dbReference>
<feature type="region of interest" description="Disordered" evidence="2">
    <location>
        <begin position="439"/>
        <end position="461"/>
    </location>
</feature>
<dbReference type="Gene3D" id="3.10.350.10">
    <property type="entry name" value="LysM domain"/>
    <property type="match status" value="1"/>
</dbReference>
<dbReference type="Pfam" id="PF25800">
    <property type="entry name" value="FimV_N"/>
    <property type="match status" value="1"/>
</dbReference>
<dbReference type="InterPro" id="IPR018392">
    <property type="entry name" value="LysM"/>
</dbReference>
<proteinExistence type="predicted"/>
<organism evidence="4 5">
    <name type="scientific">Acinetobacter courvalinii</name>
    <dbReference type="NCBI Taxonomy" id="280147"/>
    <lineage>
        <taxon>Bacteria</taxon>
        <taxon>Pseudomonadati</taxon>
        <taxon>Pseudomonadota</taxon>
        <taxon>Gammaproteobacteria</taxon>
        <taxon>Moraxellales</taxon>
        <taxon>Moraxellaceae</taxon>
        <taxon>Acinetobacter</taxon>
    </lineage>
</organism>
<dbReference type="InterPro" id="IPR036779">
    <property type="entry name" value="LysM_dom_sf"/>
</dbReference>
<evidence type="ECO:0000256" key="2">
    <source>
        <dbReference type="SAM" id="MobiDB-lite"/>
    </source>
</evidence>
<feature type="domain" description="FimV N-terminal" evidence="3">
    <location>
        <begin position="55"/>
        <end position="146"/>
    </location>
</feature>
<accession>A0ABD0AB26</accession>
<protein>
    <recommendedName>
        <fullName evidence="3">FimV N-terminal domain-containing protein</fullName>
    </recommendedName>
</protein>
<dbReference type="InterPro" id="IPR057840">
    <property type="entry name" value="FimV_N"/>
</dbReference>
<reference evidence="4 5" key="1">
    <citation type="journal article" date="2014" name="Int. J. Syst. Evol. Microbiol.">
        <title>Complete genome sequence of Corynebacterium casei LMG S-19264T (=DSM 44701T), isolated from a smear-ripened cheese.</title>
        <authorList>
            <consortium name="US DOE Joint Genome Institute (JGI-PGF)"/>
            <person name="Walter F."/>
            <person name="Albersmeier A."/>
            <person name="Kalinowski J."/>
            <person name="Ruckert C."/>
        </authorList>
    </citation>
    <scope>NUCLEOTIDE SEQUENCE [LARGE SCALE GENOMIC DNA]</scope>
    <source>
        <strain evidence="4 5">CCM 8635</strain>
    </source>
</reference>
<feature type="region of interest" description="Disordered" evidence="2">
    <location>
        <begin position="316"/>
        <end position="339"/>
    </location>
</feature>
<evidence type="ECO:0000313" key="4">
    <source>
        <dbReference type="EMBL" id="GGH43045.1"/>
    </source>
</evidence>